<comment type="caution">
    <text evidence="2">The sequence shown here is derived from an EMBL/GenBank/DDBJ whole genome shotgun (WGS) entry which is preliminary data.</text>
</comment>
<feature type="region of interest" description="Disordered" evidence="1">
    <location>
        <begin position="1"/>
        <end position="26"/>
    </location>
</feature>
<evidence type="ECO:0000313" key="3">
    <source>
        <dbReference type="Proteomes" id="UP001556367"/>
    </source>
</evidence>
<proteinExistence type="predicted"/>
<evidence type="ECO:0000256" key="1">
    <source>
        <dbReference type="SAM" id="MobiDB-lite"/>
    </source>
</evidence>
<gene>
    <name evidence="2" type="ORF">HGRIS_013990</name>
</gene>
<sequence length="100" mass="11307">MPLRLNHPQTSLQHGKQAGKSGQFHSHLTPNLPKKLTIRMIPHRLCAILSIQDYPGGYIKIPSLRKQLTLTLIYATSGIPVRIKLRAVTWLRKSELAYGE</sequence>
<keyword evidence="3" id="KW-1185">Reference proteome</keyword>
<evidence type="ECO:0000313" key="2">
    <source>
        <dbReference type="EMBL" id="KAL0958658.1"/>
    </source>
</evidence>
<name>A0ABR3JTP1_9AGAR</name>
<reference evidence="3" key="1">
    <citation type="submission" date="2024-06" db="EMBL/GenBank/DDBJ databases">
        <title>Multi-omics analyses provide insights into the biosynthesis of the anticancer antibiotic pleurotin in Hohenbuehelia grisea.</title>
        <authorList>
            <person name="Weaver J.A."/>
            <person name="Alberti F."/>
        </authorList>
    </citation>
    <scope>NUCLEOTIDE SEQUENCE [LARGE SCALE GENOMIC DNA]</scope>
    <source>
        <strain evidence="3">T-177</strain>
    </source>
</reference>
<organism evidence="2 3">
    <name type="scientific">Hohenbuehelia grisea</name>
    <dbReference type="NCBI Taxonomy" id="104357"/>
    <lineage>
        <taxon>Eukaryota</taxon>
        <taxon>Fungi</taxon>
        <taxon>Dikarya</taxon>
        <taxon>Basidiomycota</taxon>
        <taxon>Agaricomycotina</taxon>
        <taxon>Agaricomycetes</taxon>
        <taxon>Agaricomycetidae</taxon>
        <taxon>Agaricales</taxon>
        <taxon>Pleurotineae</taxon>
        <taxon>Pleurotaceae</taxon>
        <taxon>Hohenbuehelia</taxon>
    </lineage>
</organism>
<accession>A0ABR3JTP1</accession>
<protein>
    <submittedName>
        <fullName evidence="2">Uncharacterized protein</fullName>
    </submittedName>
</protein>
<dbReference type="EMBL" id="JASNQZ010000003">
    <property type="protein sequence ID" value="KAL0958658.1"/>
    <property type="molecule type" value="Genomic_DNA"/>
</dbReference>
<dbReference type="Proteomes" id="UP001556367">
    <property type="component" value="Unassembled WGS sequence"/>
</dbReference>